<keyword evidence="10" id="KW-0472">Membrane</keyword>
<dbReference type="PRINTS" id="PR00385">
    <property type="entry name" value="P450"/>
</dbReference>
<evidence type="ECO:0000256" key="2">
    <source>
        <dbReference type="ARBA" id="ARBA00010617"/>
    </source>
</evidence>
<evidence type="ECO:0000256" key="6">
    <source>
        <dbReference type="ARBA" id="ARBA00023004"/>
    </source>
</evidence>
<dbReference type="GO" id="GO:0020037">
    <property type="term" value="F:heme binding"/>
    <property type="evidence" value="ECO:0007669"/>
    <property type="project" value="InterPro"/>
</dbReference>
<evidence type="ECO:0000256" key="5">
    <source>
        <dbReference type="ARBA" id="ARBA00023002"/>
    </source>
</evidence>
<evidence type="ECO:0000313" key="11">
    <source>
        <dbReference type="EMBL" id="RAO66014.1"/>
    </source>
</evidence>
<dbReference type="STRING" id="1196081.A0A364KR35"/>
<dbReference type="EMBL" id="MIKG01000002">
    <property type="protein sequence ID" value="RAO66014.1"/>
    <property type="molecule type" value="Genomic_DNA"/>
</dbReference>
<feature type="binding site" description="axial binding residue" evidence="8">
    <location>
        <position position="473"/>
    </location>
    <ligand>
        <name>heme</name>
        <dbReference type="ChEBI" id="CHEBI:30413"/>
    </ligand>
    <ligandPart>
        <name>Fe</name>
        <dbReference type="ChEBI" id="CHEBI:18248"/>
    </ligandPart>
</feature>
<sequence length="477" mass="54905">MAELSTSLQQFAWVLLWFSLLYTAYGIYLVVYRLCFHPLRHFPGPKLAAATYYYEVYYDWFNGPYKGRNAWHLIELHQKYGPIIRRSPDELSVEDPDWFDVLFVAGRRDKWSRQGKDSNGSVQSTLSRTLHKKRRGALTRFFSKRSILNLEPSIQAKVEKLSAGVEKNFLNTGAILNASVAFVALTLDTITDYCFDQSFGCLDKSDFAPEWRKTFWDMFENIPLLKNWTFFANLLFLVPPVIVRMTNPSLTQFFILEKANRQKVAEICKEWNEDQIKKAKLSEAGLDAPRKNALFKKKKRTIFYDIMDSAVLPPEEKTPQRMAEEAFGMIVAGGDTTGRAMANLLYHLHANPEWLNRVRQELDSVMIFPSSPITLSELEILPVFSSCIKETLRISYLVTDSIMLIEPEAPLIYKEWMIPPGTAVGMTLSHLHMDERIFPEPNTFNPSRWRNTKATGVDLEKYFAPFSKGNRACLGVK</sequence>
<evidence type="ECO:0000256" key="10">
    <source>
        <dbReference type="SAM" id="Phobius"/>
    </source>
</evidence>
<dbReference type="SUPFAM" id="SSF48264">
    <property type="entry name" value="Cytochrome P450"/>
    <property type="match status" value="1"/>
</dbReference>
<dbReference type="AlphaFoldDB" id="A0A364KR35"/>
<dbReference type="InterPro" id="IPR017972">
    <property type="entry name" value="Cyt_P450_CS"/>
</dbReference>
<dbReference type="InterPro" id="IPR001128">
    <property type="entry name" value="Cyt_P450"/>
</dbReference>
<evidence type="ECO:0000256" key="1">
    <source>
        <dbReference type="ARBA" id="ARBA00001971"/>
    </source>
</evidence>
<name>A0A364KR35_TALAM</name>
<evidence type="ECO:0000256" key="9">
    <source>
        <dbReference type="RuleBase" id="RU000461"/>
    </source>
</evidence>
<dbReference type="InterPro" id="IPR002401">
    <property type="entry name" value="Cyt_P450_E_grp-I"/>
</dbReference>
<dbReference type="Pfam" id="PF00067">
    <property type="entry name" value="p450"/>
    <property type="match status" value="1"/>
</dbReference>
<keyword evidence="10" id="KW-1133">Transmembrane helix</keyword>
<keyword evidence="6 8" id="KW-0408">Iron</keyword>
<evidence type="ECO:0000256" key="3">
    <source>
        <dbReference type="ARBA" id="ARBA00022617"/>
    </source>
</evidence>
<dbReference type="PANTHER" id="PTHR24305">
    <property type="entry name" value="CYTOCHROME P450"/>
    <property type="match status" value="1"/>
</dbReference>
<proteinExistence type="inferred from homology"/>
<dbReference type="CDD" id="cd11062">
    <property type="entry name" value="CYP58-like"/>
    <property type="match status" value="1"/>
</dbReference>
<dbReference type="PANTHER" id="PTHR24305:SF157">
    <property type="entry name" value="N-ACETYLTRYPTOPHAN 6-HYDROXYLASE IVOC-RELATED"/>
    <property type="match status" value="1"/>
</dbReference>
<organism evidence="11 12">
    <name type="scientific">Talaromyces amestolkiae</name>
    <dbReference type="NCBI Taxonomy" id="1196081"/>
    <lineage>
        <taxon>Eukaryota</taxon>
        <taxon>Fungi</taxon>
        <taxon>Dikarya</taxon>
        <taxon>Ascomycota</taxon>
        <taxon>Pezizomycotina</taxon>
        <taxon>Eurotiomycetes</taxon>
        <taxon>Eurotiomycetidae</taxon>
        <taxon>Eurotiales</taxon>
        <taxon>Trichocomaceae</taxon>
        <taxon>Talaromyces</taxon>
        <taxon>Talaromyces sect. Talaromyces</taxon>
    </lineage>
</organism>
<evidence type="ECO:0000313" key="12">
    <source>
        <dbReference type="Proteomes" id="UP000249363"/>
    </source>
</evidence>
<dbReference type="RefSeq" id="XP_040730531.1">
    <property type="nucleotide sequence ID" value="XM_040874127.1"/>
</dbReference>
<dbReference type="GeneID" id="63791243"/>
<dbReference type="GO" id="GO:0016705">
    <property type="term" value="F:oxidoreductase activity, acting on paired donors, with incorporation or reduction of molecular oxygen"/>
    <property type="evidence" value="ECO:0007669"/>
    <property type="project" value="InterPro"/>
</dbReference>
<keyword evidence="3 8" id="KW-0349">Heme</keyword>
<comment type="caution">
    <text evidence="11">The sequence shown here is derived from an EMBL/GenBank/DDBJ whole genome shotgun (WGS) entry which is preliminary data.</text>
</comment>
<comment type="similarity">
    <text evidence="2 9">Belongs to the cytochrome P450 family.</text>
</comment>
<dbReference type="Gene3D" id="1.10.630.10">
    <property type="entry name" value="Cytochrome P450"/>
    <property type="match status" value="1"/>
</dbReference>
<gene>
    <name evidence="11" type="ORF">BHQ10_002026</name>
</gene>
<evidence type="ECO:0000256" key="4">
    <source>
        <dbReference type="ARBA" id="ARBA00022723"/>
    </source>
</evidence>
<dbReference type="GO" id="GO:0004497">
    <property type="term" value="F:monooxygenase activity"/>
    <property type="evidence" value="ECO:0007669"/>
    <property type="project" value="UniProtKB-KW"/>
</dbReference>
<dbReference type="PRINTS" id="PR00463">
    <property type="entry name" value="EP450I"/>
</dbReference>
<evidence type="ECO:0000256" key="8">
    <source>
        <dbReference type="PIRSR" id="PIRSR602401-1"/>
    </source>
</evidence>
<keyword evidence="4 8" id="KW-0479">Metal-binding</keyword>
<keyword evidence="12" id="KW-1185">Reference proteome</keyword>
<dbReference type="OrthoDB" id="3945418at2759"/>
<evidence type="ECO:0008006" key="13">
    <source>
        <dbReference type="Google" id="ProtNLM"/>
    </source>
</evidence>
<feature type="transmembrane region" description="Helical" evidence="10">
    <location>
        <begin position="12"/>
        <end position="31"/>
    </location>
</feature>
<dbReference type="PROSITE" id="PS00086">
    <property type="entry name" value="CYTOCHROME_P450"/>
    <property type="match status" value="1"/>
</dbReference>
<reference evidence="11 12" key="1">
    <citation type="journal article" date="2017" name="Biotechnol. Biofuels">
        <title>Differential beta-glucosidase expression as a function of carbon source availability in Talaromyces amestolkiae: a genomic and proteomic approach.</title>
        <authorList>
            <person name="de Eugenio L.I."/>
            <person name="Mendez-Liter J.A."/>
            <person name="Nieto-Dominguez M."/>
            <person name="Alonso L."/>
            <person name="Gil-Munoz J."/>
            <person name="Barriuso J."/>
            <person name="Prieto A."/>
            <person name="Martinez M.J."/>
        </authorList>
    </citation>
    <scope>NUCLEOTIDE SEQUENCE [LARGE SCALE GENOMIC DNA]</scope>
    <source>
        <strain evidence="11 12">CIB</strain>
    </source>
</reference>
<keyword evidence="5 9" id="KW-0560">Oxidoreductase</keyword>
<dbReference type="InterPro" id="IPR050121">
    <property type="entry name" value="Cytochrome_P450_monoxygenase"/>
</dbReference>
<dbReference type="InterPro" id="IPR036396">
    <property type="entry name" value="Cyt_P450_sf"/>
</dbReference>
<accession>A0A364KR35</accession>
<dbReference type="Proteomes" id="UP000249363">
    <property type="component" value="Unassembled WGS sequence"/>
</dbReference>
<keyword evidence="10" id="KW-0812">Transmembrane</keyword>
<keyword evidence="7 9" id="KW-0503">Monooxygenase</keyword>
<comment type="cofactor">
    <cofactor evidence="1 8">
        <name>heme</name>
        <dbReference type="ChEBI" id="CHEBI:30413"/>
    </cofactor>
</comment>
<protein>
    <recommendedName>
        <fullName evidence="13">Trichodiene oxygenase</fullName>
    </recommendedName>
</protein>
<dbReference type="GO" id="GO:0005506">
    <property type="term" value="F:iron ion binding"/>
    <property type="evidence" value="ECO:0007669"/>
    <property type="project" value="InterPro"/>
</dbReference>
<evidence type="ECO:0000256" key="7">
    <source>
        <dbReference type="ARBA" id="ARBA00023033"/>
    </source>
</evidence>